<evidence type="ECO:0000313" key="7">
    <source>
        <dbReference type="Proteomes" id="UP001280897"/>
    </source>
</evidence>
<dbReference type="RefSeq" id="WP_160185775.1">
    <property type="nucleotide sequence ID" value="NZ_JAQZRB010000026.1"/>
</dbReference>
<evidence type="ECO:0000256" key="3">
    <source>
        <dbReference type="ARBA" id="ARBA00023002"/>
    </source>
</evidence>
<organism evidence="6 7">
    <name type="scientific">Pediococcus acidilactici</name>
    <dbReference type="NCBI Taxonomy" id="1254"/>
    <lineage>
        <taxon>Bacteria</taxon>
        <taxon>Bacillati</taxon>
        <taxon>Bacillota</taxon>
        <taxon>Bacilli</taxon>
        <taxon>Lactobacillales</taxon>
        <taxon>Lactobacillaceae</taxon>
        <taxon>Pediococcus</taxon>
        <taxon>Pediococcus acidilactici group</taxon>
    </lineage>
</organism>
<reference evidence="6" key="2">
    <citation type="submission" date="2023-10" db="EMBL/GenBank/DDBJ databases">
        <authorList>
            <person name="Khurajog B."/>
        </authorList>
    </citation>
    <scope>NUCLEOTIDE SEQUENCE</scope>
    <source>
        <strain evidence="6">BF9</strain>
    </source>
</reference>
<keyword evidence="4" id="KW-0408">Iron</keyword>
<dbReference type="InterPro" id="IPR036188">
    <property type="entry name" value="FAD/NAD-bd_sf"/>
</dbReference>
<dbReference type="Proteomes" id="UP001280897">
    <property type="component" value="Unassembled WGS sequence"/>
</dbReference>
<dbReference type="GO" id="GO:0051539">
    <property type="term" value="F:4 iron, 4 sulfur cluster binding"/>
    <property type="evidence" value="ECO:0007669"/>
    <property type="project" value="UniProtKB-KW"/>
</dbReference>
<dbReference type="SUPFAM" id="SSF51905">
    <property type="entry name" value="FAD/NAD(P)-binding domain"/>
    <property type="match status" value="1"/>
</dbReference>
<name>A0AAW8YKD1_PEDAC</name>
<dbReference type="GO" id="GO:0016491">
    <property type="term" value="F:oxidoreductase activity"/>
    <property type="evidence" value="ECO:0007669"/>
    <property type="project" value="UniProtKB-KW"/>
</dbReference>
<keyword evidence="2" id="KW-0479">Metal-binding</keyword>
<dbReference type="GO" id="GO:0046872">
    <property type="term" value="F:metal ion binding"/>
    <property type="evidence" value="ECO:0007669"/>
    <property type="project" value="UniProtKB-KW"/>
</dbReference>
<evidence type="ECO:0000313" key="6">
    <source>
        <dbReference type="EMBL" id="MDV2621919.1"/>
    </source>
</evidence>
<dbReference type="PANTHER" id="PTHR43498:SF1">
    <property type="entry name" value="COB--COM HETERODISULFIDE REDUCTASE IRON-SULFUR SUBUNIT A"/>
    <property type="match status" value="1"/>
</dbReference>
<dbReference type="Pfam" id="PF12831">
    <property type="entry name" value="FAD_oxidored"/>
    <property type="match status" value="1"/>
</dbReference>
<evidence type="ECO:0000256" key="5">
    <source>
        <dbReference type="ARBA" id="ARBA00023014"/>
    </source>
</evidence>
<proteinExistence type="predicted"/>
<dbReference type="PANTHER" id="PTHR43498">
    <property type="entry name" value="FERREDOXIN:COB-COM HETERODISULFIDE REDUCTASE SUBUNIT A"/>
    <property type="match status" value="1"/>
</dbReference>
<dbReference type="AlphaFoldDB" id="A0AAW8YKD1"/>
<keyword evidence="3" id="KW-0560">Oxidoreductase</keyword>
<sequence length="745" mass="84744">MMLEENVTADITVIGGGLAGVCAAIAAARLNHKVTLVQNRGVLGGNSSSEIRVWVAGATKHGVNRYARETGIMGELFVENQYRNPEGNPYLWDALLMEKVKEESNIRLFLNTEIMTVKMQDHQKIESITGFMSGSERLITFKSSHFIDCSGDGIVAFLAGAKFRLGRESRAEFNESLAPLHEDKTTLGSTLFFYTKDLGRPVKYVKPSFARDITKTSIIKNRIIKKEDNGCAYWWIEWGGELDVVHDNEKIRDELQAIVYGIWDYIKNSGNYDADNLTLEWIGSVPGKREYRRFEGDYTLKQTDIEEQVLFKDRIGFGGWSIDLHPASGVYNDSVGAQHSVPDGIYHIPYRILYSKNISNLFLAGRDVSTSHVAFGTVRVMATCAVMGQAAGTAAAIAVKHNANPRDVYLRYLKEYQQTLLREDGAILGIKNQDEHDLARQADITSTSTLTEINTYVANAEPYRLIKAAAFTIPVDPQVNQLDIFLTTEKATSLVVKWYSTGNPQNYIPDTLIGEQKIKIGKGFSGWQEVKVNYQPSRAQNLFVVIEKNENCTLYLGNQEFAGVLSYVNNPIAELSQPELHDYSRKSPLLYWTNQLINRRNFVFRVKQTNAFQPTKIINGYVRPYGGPNMWVTNFNGQPEAIELSWKGLQNIKQINLTFNDDVNEDIINLHHHRTYFDEVPELVKAFNLYYWEAGSWKRWWSVDQNRQRHLVKEFEQPIQTNKLKLELLQTNGSQQFSLFEVRVY</sequence>
<comment type="caution">
    <text evidence="6">The sequence shown here is derived from an EMBL/GenBank/DDBJ whole genome shotgun (WGS) entry which is preliminary data.</text>
</comment>
<dbReference type="Gene3D" id="3.50.50.60">
    <property type="entry name" value="FAD/NAD(P)-binding domain"/>
    <property type="match status" value="1"/>
</dbReference>
<gene>
    <name evidence="6" type="ORF">R0G89_09265</name>
</gene>
<evidence type="ECO:0000256" key="2">
    <source>
        <dbReference type="ARBA" id="ARBA00022723"/>
    </source>
</evidence>
<dbReference type="InterPro" id="IPR039650">
    <property type="entry name" value="HdrA-like"/>
</dbReference>
<evidence type="ECO:0000256" key="4">
    <source>
        <dbReference type="ARBA" id="ARBA00023004"/>
    </source>
</evidence>
<keyword evidence="5" id="KW-0411">Iron-sulfur</keyword>
<dbReference type="EMBL" id="JAWJAV010000006">
    <property type="protein sequence ID" value="MDV2621919.1"/>
    <property type="molecule type" value="Genomic_DNA"/>
</dbReference>
<keyword evidence="1" id="KW-0004">4Fe-4S</keyword>
<evidence type="ECO:0000256" key="1">
    <source>
        <dbReference type="ARBA" id="ARBA00022485"/>
    </source>
</evidence>
<reference evidence="6" key="1">
    <citation type="journal article" date="2023" name="PeerJ">
        <title>Selection and evaluation of lactic acid bacteria from chicken feces in Thailand as potential probiotics.</title>
        <authorList>
            <person name="Khurajog B."/>
            <person name="Disastra Y."/>
            <person name="Lawwyne L.D."/>
            <person name="Sirichokchatchawan W."/>
            <person name="Niyomtham W."/>
            <person name="Yindee J."/>
            <person name="Hampson D.J."/>
            <person name="Prapasarakul N."/>
        </authorList>
    </citation>
    <scope>NUCLEOTIDE SEQUENCE</scope>
    <source>
        <strain evidence="6">BF9</strain>
    </source>
</reference>
<accession>A0AAW8YKD1</accession>
<protein>
    <submittedName>
        <fullName evidence="6">FAD-dependent oxidoreductase</fullName>
    </submittedName>
</protein>
<dbReference type="Gene3D" id="2.60.120.260">
    <property type="entry name" value="Galactose-binding domain-like"/>
    <property type="match status" value="1"/>
</dbReference>